<dbReference type="Proteomes" id="UP001175261">
    <property type="component" value="Unassembled WGS sequence"/>
</dbReference>
<evidence type="ECO:0000259" key="2">
    <source>
        <dbReference type="Pfam" id="PF22807"/>
    </source>
</evidence>
<dbReference type="InterPro" id="IPR011042">
    <property type="entry name" value="6-blade_b-propeller_TolB-like"/>
</dbReference>
<dbReference type="SUPFAM" id="SSF50952">
    <property type="entry name" value="Soluble quinoprotein glucose dehydrogenase"/>
    <property type="match status" value="1"/>
</dbReference>
<proteinExistence type="predicted"/>
<evidence type="ECO:0000313" key="3">
    <source>
        <dbReference type="EMBL" id="KAK0391055.1"/>
    </source>
</evidence>
<name>A0AA39LBJ3_SARSR</name>
<dbReference type="InterPro" id="IPR011041">
    <property type="entry name" value="Quinoprot_gluc/sorb_DH_b-prop"/>
</dbReference>
<dbReference type="Gene3D" id="2.120.10.30">
    <property type="entry name" value="TolB, C-terminal domain"/>
    <property type="match status" value="1"/>
</dbReference>
<dbReference type="EMBL" id="JAPDFR010000001">
    <property type="protein sequence ID" value="KAK0391055.1"/>
    <property type="molecule type" value="Genomic_DNA"/>
</dbReference>
<feature type="domain" description="Pyrroloquinoline quinone-dependent pyranose dehydrogenase beta-propeller" evidence="2">
    <location>
        <begin position="32"/>
        <end position="425"/>
    </location>
</feature>
<keyword evidence="4" id="KW-1185">Reference proteome</keyword>
<sequence>MPRLSQIIALTWATLVSLASAQCGLQPTANIATADGVEYKLLRTGLQRPRHLVVDTEGNLLVVESGIQGVRRIVLDDGEGLDVCVGSADTLITGARLNHGIALTADGKTLLVSSPSEVYAYDYDASSGTVGSRRTVITGMDGSATHSTRTLSIPLAGNPNLLLVAGGSNGNLDAPTVEKNVVRSQVRVFKIDDLLAADGPSEYGSASVLGWGLRNSVGWAEDPSTGYIWSVENSVDNLYRNGVDVHNTNPGEELNFHGLPNDTSSALFGANYGYPGCFSIYDPSVVADYPGGATVGQAMAATPRGESDLGFTDVECQEKQAARVTFGSHLAPLDVKFWDGTAAYISFHGSWNRNPGDGYRLSKVDFANGEPVSASDDAEAEVPLMWNVDNSRCPGSCFRPTGLTFDKSGRLFMTSDSTGELYVVTGPSFESCQPSHPPLPSLLRDPATVPNLAIASVLHTQSQLAT</sequence>
<feature type="chain" id="PRO_5041276513" description="Pyrroloquinoline quinone-dependent pyranose dehydrogenase beta-propeller domain-containing protein" evidence="1">
    <location>
        <begin position="22"/>
        <end position="466"/>
    </location>
</feature>
<dbReference type="Pfam" id="PF22807">
    <property type="entry name" value="TrAA12"/>
    <property type="match status" value="1"/>
</dbReference>
<protein>
    <recommendedName>
        <fullName evidence="2">Pyrroloquinoline quinone-dependent pyranose dehydrogenase beta-propeller domain-containing protein</fullName>
    </recommendedName>
</protein>
<gene>
    <name evidence="3" type="ORF">NLU13_0557</name>
</gene>
<accession>A0AA39LBJ3</accession>
<feature type="signal peptide" evidence="1">
    <location>
        <begin position="1"/>
        <end position="21"/>
    </location>
</feature>
<evidence type="ECO:0000256" key="1">
    <source>
        <dbReference type="SAM" id="SignalP"/>
    </source>
</evidence>
<dbReference type="InterPro" id="IPR054539">
    <property type="entry name" value="Beta-prop_PDH"/>
</dbReference>
<evidence type="ECO:0000313" key="4">
    <source>
        <dbReference type="Proteomes" id="UP001175261"/>
    </source>
</evidence>
<keyword evidence="1" id="KW-0732">Signal</keyword>
<reference evidence="3" key="1">
    <citation type="submission" date="2022-10" db="EMBL/GenBank/DDBJ databases">
        <title>Determination and structural analysis of whole genome sequence of Sarocladium strictum F4-1.</title>
        <authorList>
            <person name="Hu L."/>
            <person name="Jiang Y."/>
        </authorList>
    </citation>
    <scope>NUCLEOTIDE SEQUENCE</scope>
    <source>
        <strain evidence="3">F4-1</strain>
    </source>
</reference>
<comment type="caution">
    <text evidence="3">The sequence shown here is derived from an EMBL/GenBank/DDBJ whole genome shotgun (WGS) entry which is preliminary data.</text>
</comment>
<dbReference type="AlphaFoldDB" id="A0AA39LBJ3"/>
<organism evidence="3 4">
    <name type="scientific">Sarocladium strictum</name>
    <name type="common">Black bundle disease fungus</name>
    <name type="synonym">Acremonium strictum</name>
    <dbReference type="NCBI Taxonomy" id="5046"/>
    <lineage>
        <taxon>Eukaryota</taxon>
        <taxon>Fungi</taxon>
        <taxon>Dikarya</taxon>
        <taxon>Ascomycota</taxon>
        <taxon>Pezizomycotina</taxon>
        <taxon>Sordariomycetes</taxon>
        <taxon>Hypocreomycetidae</taxon>
        <taxon>Hypocreales</taxon>
        <taxon>Sarocladiaceae</taxon>
        <taxon>Sarocladium</taxon>
    </lineage>
</organism>